<sequence length="301" mass="31784">MEHSINANAASAATAPTQHAREGTACGLAVVCFCLGMAPTWTARRAARCAALGVAGLSAAGVAQVTHLRLSYVCPEDPKGQRHGRAGQSLRGEPLRLLFVGDSLCNGVGSRIAAPLQVACAEKLANLRGRPVVWRTVSATGADARELRALLLHCEAQDKVFDIAVVICGVNDGKKILQGRWPSVFRQDLAELCAALRRQAPNGLITVPCISGYVNAPLLQLWPLRHFAHVFFDAFEAQKRSLAETGAIHCCTPPLESSLPGPDAGLWSVDGVHPSAEGYREVGEWIGTTLGIGAMAALAVE</sequence>
<organism evidence="2 3">
    <name type="scientific">Polarella glacialis</name>
    <name type="common">Dinoflagellate</name>
    <dbReference type="NCBI Taxonomy" id="89957"/>
    <lineage>
        <taxon>Eukaryota</taxon>
        <taxon>Sar</taxon>
        <taxon>Alveolata</taxon>
        <taxon>Dinophyceae</taxon>
        <taxon>Suessiales</taxon>
        <taxon>Suessiaceae</taxon>
        <taxon>Polarella</taxon>
    </lineage>
</organism>
<dbReference type="SUPFAM" id="SSF52266">
    <property type="entry name" value="SGNH hydrolase"/>
    <property type="match status" value="1"/>
</dbReference>
<dbReference type="AlphaFoldDB" id="A0A813KAZ7"/>
<name>A0A813KAZ7_POLGL</name>
<proteinExistence type="predicted"/>
<evidence type="ECO:0000313" key="3">
    <source>
        <dbReference type="Proteomes" id="UP000626109"/>
    </source>
</evidence>
<gene>
    <name evidence="2" type="ORF">PGLA2088_LOCUS32332</name>
</gene>
<feature type="domain" description="SGNH hydrolase-type esterase" evidence="1">
    <location>
        <begin position="99"/>
        <end position="280"/>
    </location>
</feature>
<dbReference type="EMBL" id="CAJNNW010030026">
    <property type="protein sequence ID" value="CAE8702159.1"/>
    <property type="molecule type" value="Genomic_DNA"/>
</dbReference>
<dbReference type="InterPro" id="IPR013830">
    <property type="entry name" value="SGNH_hydro"/>
</dbReference>
<dbReference type="Pfam" id="PF13472">
    <property type="entry name" value="Lipase_GDSL_2"/>
    <property type="match status" value="1"/>
</dbReference>
<protein>
    <recommendedName>
        <fullName evidence="1">SGNH hydrolase-type esterase domain-containing protein</fullName>
    </recommendedName>
</protein>
<evidence type="ECO:0000313" key="2">
    <source>
        <dbReference type="EMBL" id="CAE8702159.1"/>
    </source>
</evidence>
<accession>A0A813KAZ7</accession>
<dbReference type="InterPro" id="IPR036514">
    <property type="entry name" value="SGNH_hydro_sf"/>
</dbReference>
<comment type="caution">
    <text evidence="2">The sequence shown here is derived from an EMBL/GenBank/DDBJ whole genome shotgun (WGS) entry which is preliminary data.</text>
</comment>
<dbReference type="Gene3D" id="3.40.50.1110">
    <property type="entry name" value="SGNH hydrolase"/>
    <property type="match status" value="1"/>
</dbReference>
<reference evidence="2" key="1">
    <citation type="submission" date="2021-02" db="EMBL/GenBank/DDBJ databases">
        <authorList>
            <person name="Dougan E. K."/>
            <person name="Rhodes N."/>
            <person name="Thang M."/>
            <person name="Chan C."/>
        </authorList>
    </citation>
    <scope>NUCLEOTIDE SEQUENCE</scope>
</reference>
<dbReference type="Proteomes" id="UP000626109">
    <property type="component" value="Unassembled WGS sequence"/>
</dbReference>
<evidence type="ECO:0000259" key="1">
    <source>
        <dbReference type="Pfam" id="PF13472"/>
    </source>
</evidence>